<name>A0ABP0CJW2_9PEZI</name>
<dbReference type="Proteomes" id="UP001642406">
    <property type="component" value="Unassembled WGS sequence"/>
</dbReference>
<gene>
    <name evidence="2" type="ORF">SBRCBS47491_008249</name>
</gene>
<dbReference type="SUPFAM" id="SSF75304">
    <property type="entry name" value="Amidase signature (AS) enzymes"/>
    <property type="match status" value="1"/>
</dbReference>
<dbReference type="InterPro" id="IPR036928">
    <property type="entry name" value="AS_sf"/>
</dbReference>
<evidence type="ECO:0000313" key="3">
    <source>
        <dbReference type="Proteomes" id="UP001642406"/>
    </source>
</evidence>
<comment type="caution">
    <text evidence="2">The sequence shown here is derived from an EMBL/GenBank/DDBJ whole genome shotgun (WGS) entry which is preliminary data.</text>
</comment>
<keyword evidence="3" id="KW-1185">Reference proteome</keyword>
<dbReference type="EMBL" id="CAWUHC010000103">
    <property type="protein sequence ID" value="CAK7232378.1"/>
    <property type="molecule type" value="Genomic_DNA"/>
</dbReference>
<dbReference type="Pfam" id="PF01425">
    <property type="entry name" value="Amidase"/>
    <property type="match status" value="1"/>
</dbReference>
<evidence type="ECO:0000259" key="1">
    <source>
        <dbReference type="Pfam" id="PF01425"/>
    </source>
</evidence>
<protein>
    <recommendedName>
        <fullName evidence="1">Amidase domain-containing protein</fullName>
    </recommendedName>
</protein>
<dbReference type="InterPro" id="IPR000120">
    <property type="entry name" value="Amidase"/>
</dbReference>
<dbReference type="InterPro" id="IPR023631">
    <property type="entry name" value="Amidase_dom"/>
</dbReference>
<evidence type="ECO:0000313" key="2">
    <source>
        <dbReference type="EMBL" id="CAK7232378.1"/>
    </source>
</evidence>
<dbReference type="PANTHER" id="PTHR11895:SF170">
    <property type="entry name" value="AMIDASE"/>
    <property type="match status" value="1"/>
</dbReference>
<organism evidence="2 3">
    <name type="scientific">Sporothrix bragantina</name>
    <dbReference type="NCBI Taxonomy" id="671064"/>
    <lineage>
        <taxon>Eukaryota</taxon>
        <taxon>Fungi</taxon>
        <taxon>Dikarya</taxon>
        <taxon>Ascomycota</taxon>
        <taxon>Pezizomycotina</taxon>
        <taxon>Sordariomycetes</taxon>
        <taxon>Sordariomycetidae</taxon>
        <taxon>Ophiostomatales</taxon>
        <taxon>Ophiostomataceae</taxon>
        <taxon>Sporothrix</taxon>
    </lineage>
</organism>
<reference evidence="2 3" key="1">
    <citation type="submission" date="2024-01" db="EMBL/GenBank/DDBJ databases">
        <authorList>
            <person name="Allen C."/>
            <person name="Tagirdzhanova G."/>
        </authorList>
    </citation>
    <scope>NUCLEOTIDE SEQUENCE [LARGE SCALE GENOMIC DNA]</scope>
</reference>
<sequence length="545" mass="58305">MSEIPPTDDSRLVSRENFQELLADAKLTIPESEHNDFRVLLSALDEAAKHLLQLDDEQPTVDLELYPRINIHIPDGKDTDKGGWATKVTVVCTKPKNSLLAGRTVALKDNIALAGVRCLNGTPPVGDAWIPTVDATVATRVLDAGATILGKAACENGCFGGVSDTACTGPVDNPWAPGYSTGGSSSGSGRLVASGQVDLALGCDQGGSIRLPAAHCGLVGHKPTWGLVPYTGILSLEATIDHVGPMTKTVADCALLMDVLAGYDGMDDRVPRMVKHGSLGFVKGIEATLGKKEKPLEGLKVGILKEGFESSRMDPGVEKLVRAAAAKFEAYGATVTTCSIPLHTESAPTWMCALPMAGMRQGILGDMTGRKQLFMTNRIQKTDGLLSQAAFDAYGPGGQNTFLRGRFLQKKYGPALHARALNLMRRLTDEYDKAFAEFDLLVMPTAPMLTQKTMTREQKVAEEAGPLRLLNRNLGVTHNTAPFDFSGHPALSLPIGFASPADDPGVKLPVGMQLVGRQYEDLVCLQAAAVWERENDWQTIYAGDL</sequence>
<dbReference type="Gene3D" id="3.90.1300.10">
    <property type="entry name" value="Amidase signature (AS) domain"/>
    <property type="match status" value="1"/>
</dbReference>
<dbReference type="PANTHER" id="PTHR11895">
    <property type="entry name" value="TRANSAMIDASE"/>
    <property type="match status" value="1"/>
</dbReference>
<accession>A0ABP0CJW2</accession>
<proteinExistence type="predicted"/>
<feature type="domain" description="Amidase" evidence="1">
    <location>
        <begin position="94"/>
        <end position="524"/>
    </location>
</feature>